<comment type="similarity">
    <text evidence="1">Belongs to the arylamine N-acetyltransferase family.</text>
</comment>
<dbReference type="AlphaFoldDB" id="A0A9Q1BEK0"/>
<evidence type="ECO:0000256" key="1">
    <source>
        <dbReference type="ARBA" id="ARBA00006547"/>
    </source>
</evidence>
<dbReference type="EMBL" id="JAIZAY010000018">
    <property type="protein sequence ID" value="KAJ8024876.1"/>
    <property type="molecule type" value="Genomic_DNA"/>
</dbReference>
<dbReference type="Proteomes" id="UP001152320">
    <property type="component" value="Chromosome 18"/>
</dbReference>
<sequence>MTILIRTDQHKVRRTIMALSKEEATLFLRDVLQVPDAMFSEEQPSLPFLNGVIKSYQNVVPWQSVFSCAVPQSQRHLPTWEEIKQRQFSKQGGRCYGNNMFIKEVLNAFNFDVCYISCQVWDADDHMTVMVRGLTTSSSRHWVDVGSSFPLFQAIPFDFQTNFVEYDIGFLRQRFVKTNGVIEWHHLRHHLPDDGCNMTEVGNWYIFAKIKADVPCDLDTFKFRMTIRYTVQEESMFLQKAEAVVFKDNKLVAMKGMKLVLETTDKNLERKKMENLQEALEAYKTFFPQIPATIVQAALSNTVVNI</sequence>
<dbReference type="PANTHER" id="PTHR11786">
    <property type="entry name" value="N-HYDROXYARYLAMINE O-ACETYLTRANSFERASE"/>
    <property type="match status" value="1"/>
</dbReference>
<dbReference type="InterPro" id="IPR038765">
    <property type="entry name" value="Papain-like_cys_pep_sf"/>
</dbReference>
<evidence type="ECO:0000313" key="3">
    <source>
        <dbReference type="EMBL" id="KAJ8024876.1"/>
    </source>
</evidence>
<dbReference type="PANTHER" id="PTHR11786:SF0">
    <property type="entry name" value="ARYLAMINE N-ACETYLTRANSFERASE 4-RELATED"/>
    <property type="match status" value="1"/>
</dbReference>
<comment type="caution">
    <text evidence="3">The sequence shown here is derived from an EMBL/GenBank/DDBJ whole genome shotgun (WGS) entry which is preliminary data.</text>
</comment>
<gene>
    <name evidence="3" type="ORF">HOLleu_34912</name>
</gene>
<accession>A0A9Q1BEK0</accession>
<evidence type="ECO:0000313" key="4">
    <source>
        <dbReference type="Proteomes" id="UP001152320"/>
    </source>
</evidence>
<organism evidence="3 4">
    <name type="scientific">Holothuria leucospilota</name>
    <name type="common">Black long sea cucumber</name>
    <name type="synonym">Mertensiothuria leucospilota</name>
    <dbReference type="NCBI Taxonomy" id="206669"/>
    <lineage>
        <taxon>Eukaryota</taxon>
        <taxon>Metazoa</taxon>
        <taxon>Echinodermata</taxon>
        <taxon>Eleutherozoa</taxon>
        <taxon>Echinozoa</taxon>
        <taxon>Holothuroidea</taxon>
        <taxon>Aspidochirotacea</taxon>
        <taxon>Aspidochirotida</taxon>
        <taxon>Holothuriidae</taxon>
        <taxon>Holothuria</taxon>
    </lineage>
</organism>
<proteinExistence type="inferred from homology"/>
<dbReference type="SUPFAM" id="SSF54001">
    <property type="entry name" value="Cysteine proteinases"/>
    <property type="match status" value="1"/>
</dbReference>
<name>A0A9Q1BEK0_HOLLE</name>
<dbReference type="InterPro" id="IPR053710">
    <property type="entry name" value="Arylamine_NAT_domain_sf"/>
</dbReference>
<dbReference type="GO" id="GO:0004060">
    <property type="term" value="F:arylamine N-acetyltransferase activity"/>
    <property type="evidence" value="ECO:0007669"/>
    <property type="project" value="UniProtKB-EC"/>
</dbReference>
<dbReference type="OrthoDB" id="6358066at2759"/>
<keyword evidence="4" id="KW-1185">Reference proteome</keyword>
<dbReference type="Gene3D" id="3.30.2140.20">
    <property type="match status" value="1"/>
</dbReference>
<dbReference type="Pfam" id="PF00797">
    <property type="entry name" value="Acetyltransf_2"/>
    <property type="match status" value="1"/>
</dbReference>
<protein>
    <recommendedName>
        <fullName evidence="2">arylamine N-acetyltransferase</fullName>
        <ecNumber evidence="2">2.3.1.5</ecNumber>
    </recommendedName>
</protein>
<dbReference type="InterPro" id="IPR001447">
    <property type="entry name" value="Arylamine_N-AcTrfase"/>
</dbReference>
<evidence type="ECO:0000256" key="2">
    <source>
        <dbReference type="ARBA" id="ARBA00012701"/>
    </source>
</evidence>
<dbReference type="EC" id="2.3.1.5" evidence="2"/>
<reference evidence="3" key="1">
    <citation type="submission" date="2021-10" db="EMBL/GenBank/DDBJ databases">
        <title>Tropical sea cucumber genome reveals ecological adaptation and Cuvierian tubules defense mechanism.</title>
        <authorList>
            <person name="Chen T."/>
        </authorList>
    </citation>
    <scope>NUCLEOTIDE SEQUENCE</scope>
    <source>
        <strain evidence="3">Nanhai2018</strain>
        <tissue evidence="3">Muscle</tissue>
    </source>
</reference>